<evidence type="ECO:0000313" key="2">
    <source>
        <dbReference type="EMBL" id="BBH01120.1"/>
    </source>
</evidence>
<sequence>MVGFWEFRETTSMGQEEQGQQPQQEQQEGEQVEAPHSDATPQQPSSSQADPPSPPFDPSRMIGIIKRKAVIKELAAVYHAECLAYCQELLELQRKCDEPIIDLKPPEDLKKETMRPPSG</sequence>
<dbReference type="EMBL" id="AP019300">
    <property type="protein sequence ID" value="BBH01120.1"/>
    <property type="molecule type" value="Genomic_DNA"/>
</dbReference>
<organism evidence="2">
    <name type="scientific">Prunus dulcis</name>
    <name type="common">Almond</name>
    <name type="synonym">Amygdalus dulcis</name>
    <dbReference type="NCBI Taxonomy" id="3755"/>
    <lineage>
        <taxon>Eukaryota</taxon>
        <taxon>Viridiplantae</taxon>
        <taxon>Streptophyta</taxon>
        <taxon>Embryophyta</taxon>
        <taxon>Tracheophyta</taxon>
        <taxon>Spermatophyta</taxon>
        <taxon>Magnoliopsida</taxon>
        <taxon>eudicotyledons</taxon>
        <taxon>Gunneridae</taxon>
        <taxon>Pentapetalae</taxon>
        <taxon>rosids</taxon>
        <taxon>fabids</taxon>
        <taxon>Rosales</taxon>
        <taxon>Rosaceae</taxon>
        <taxon>Amygdaloideae</taxon>
        <taxon>Amygdaleae</taxon>
        <taxon>Prunus</taxon>
    </lineage>
</organism>
<feature type="compositionally biased region" description="Low complexity" evidence="1">
    <location>
        <begin position="14"/>
        <end position="26"/>
    </location>
</feature>
<name>A0A4Y1RA63_PRUDU</name>
<reference evidence="2" key="1">
    <citation type="journal article" date="2019" name="Science">
        <title>Mutation of a bHLH transcription factor allowed almond domestication.</title>
        <authorList>
            <person name="Sanchez-Perez R."/>
            <person name="Pavan S."/>
            <person name="Mazzeo R."/>
            <person name="Moldovan C."/>
            <person name="Aiese Cigliano R."/>
            <person name="Del Cueto J."/>
            <person name="Ricciardi F."/>
            <person name="Lotti C."/>
            <person name="Ricciardi L."/>
            <person name="Dicenta F."/>
            <person name="Lopez-Marques R.L."/>
            <person name="Lindberg Moller B."/>
        </authorList>
    </citation>
    <scope>NUCLEOTIDE SEQUENCE</scope>
</reference>
<dbReference type="PANTHER" id="PTHR37242">
    <property type="entry name" value="OS09G0569450 PROTEIN"/>
    <property type="match status" value="1"/>
</dbReference>
<feature type="compositionally biased region" description="Low complexity" evidence="1">
    <location>
        <begin position="37"/>
        <end position="50"/>
    </location>
</feature>
<dbReference type="AlphaFoldDB" id="A0A4Y1RA63"/>
<accession>A0A4Y1RA63</accession>
<gene>
    <name evidence="2" type="ORF">Prudu_011288</name>
</gene>
<dbReference type="PANTHER" id="PTHR37242:SF1">
    <property type="entry name" value="OS09G0569450 PROTEIN"/>
    <property type="match status" value="1"/>
</dbReference>
<protein>
    <submittedName>
        <fullName evidence="2">Uncharacterized protein</fullName>
    </submittedName>
</protein>
<feature type="region of interest" description="Disordered" evidence="1">
    <location>
        <begin position="1"/>
        <end position="60"/>
    </location>
</feature>
<proteinExistence type="predicted"/>
<evidence type="ECO:0000256" key="1">
    <source>
        <dbReference type="SAM" id="MobiDB-lite"/>
    </source>
</evidence>